<evidence type="ECO:0000313" key="3">
    <source>
        <dbReference type="Proteomes" id="UP000675920"/>
    </source>
</evidence>
<dbReference type="NCBIfam" id="TIGR04557">
    <property type="entry name" value="fuse_rel_SoxYZ"/>
    <property type="match status" value="1"/>
</dbReference>
<feature type="domain" description="Ig-like SoxY" evidence="2">
    <location>
        <begin position="75"/>
        <end position="174"/>
    </location>
</feature>
<dbReference type="Gene3D" id="2.60.40.2470">
    <property type="entry name" value="SoxY domain"/>
    <property type="match status" value="1"/>
</dbReference>
<keyword evidence="3" id="KW-1185">Reference proteome</keyword>
<dbReference type="Gene3D" id="2.60.40.10">
    <property type="entry name" value="Immunoglobulins"/>
    <property type="match status" value="1"/>
</dbReference>
<dbReference type="InterPro" id="IPR032711">
    <property type="entry name" value="SoxY"/>
</dbReference>
<dbReference type="InterPro" id="IPR038162">
    <property type="entry name" value="SoxY_sf"/>
</dbReference>
<organism evidence="3 4">
    <name type="scientific">Derxia gummosa DSM 723</name>
    <dbReference type="NCBI Taxonomy" id="1121388"/>
    <lineage>
        <taxon>Bacteria</taxon>
        <taxon>Pseudomonadati</taxon>
        <taxon>Pseudomonadota</taxon>
        <taxon>Betaproteobacteria</taxon>
        <taxon>Burkholderiales</taxon>
        <taxon>Alcaligenaceae</taxon>
        <taxon>Derxia</taxon>
    </lineage>
</organism>
<evidence type="ECO:0000313" key="4">
    <source>
        <dbReference type="RefSeq" id="WP_084544608.1"/>
    </source>
</evidence>
<reference evidence="4" key="1">
    <citation type="journal article" date="2009" name="Arch. Microbiol.">
        <title>Quinoprotein ethanol dehydrogenase from Pseudomonas aeruginosa: the unusual disulfide ring formed by adjacent cysteine residues is essential for efficient electron transfer to cytochrome c550.</title>
        <authorList>
            <person name="Mennenga B."/>
            <person name="Kay C.W."/>
            <person name="Gorisch H."/>
        </authorList>
    </citation>
    <scope>NUCLEOTIDE SEQUENCE</scope>
</reference>
<dbReference type="InterPro" id="IPR013783">
    <property type="entry name" value="Ig-like_fold"/>
</dbReference>
<proteinExistence type="predicted"/>
<dbReference type="Pfam" id="PF13501">
    <property type="entry name" value="SoxY"/>
    <property type="match status" value="1"/>
</dbReference>
<sequence length="284" mass="30485">MSITHRPARPRGRARRSPLAALALALACAAAPLHAADLPATPSAPTLAPAPAGTVPPDPLRSPSWDVMVRGFLSDHPVVFDDRVRVFLPTYAEDALNVPVQVDARALDGVTRILVVADLNPIPRLIEYRPVHAKPEISFRFKVEQSTPVRAAVLAGDGVWHVGGGWLTASGGGCTTPSLGTGSKQWSDVLGQVSARLWPRPDGGSRLRLRTMHPMDTGLAAGIPKFYIELITLTDDAGRELAQIEPWEPISENPMISIDLDTTGPVRIIGRDIQGNRITGWVTP</sequence>
<protein>
    <submittedName>
        <fullName evidence="4">Quinoprotein dehydrogenase-associated SoxYZ-like carrier</fullName>
    </submittedName>
</protein>
<accession>A0A8B6XAL4</accession>
<feature type="chain" id="PRO_5034957801" evidence="1">
    <location>
        <begin position="36"/>
        <end position="284"/>
    </location>
</feature>
<evidence type="ECO:0000259" key="2">
    <source>
        <dbReference type="Pfam" id="PF13501"/>
    </source>
</evidence>
<feature type="signal peptide" evidence="1">
    <location>
        <begin position="1"/>
        <end position="35"/>
    </location>
</feature>
<dbReference type="AlphaFoldDB" id="A0A8B6XAL4"/>
<dbReference type="Proteomes" id="UP000675920">
    <property type="component" value="Unplaced"/>
</dbReference>
<reference evidence="4" key="2">
    <citation type="submission" date="2025-08" db="UniProtKB">
        <authorList>
            <consortium name="RefSeq"/>
        </authorList>
    </citation>
    <scope>IDENTIFICATION</scope>
</reference>
<dbReference type="PROSITE" id="PS51257">
    <property type="entry name" value="PROKAR_LIPOPROTEIN"/>
    <property type="match status" value="1"/>
</dbReference>
<dbReference type="InterPro" id="IPR030831">
    <property type="entry name" value="Fuse-rel_SoxYZ"/>
</dbReference>
<dbReference type="SUPFAM" id="SSF81296">
    <property type="entry name" value="E set domains"/>
    <property type="match status" value="1"/>
</dbReference>
<dbReference type="RefSeq" id="WP_084544608.1">
    <property type="nucleotide sequence ID" value="NZ_AXWS01000004.1"/>
</dbReference>
<dbReference type="OrthoDB" id="5343309at2"/>
<evidence type="ECO:0000256" key="1">
    <source>
        <dbReference type="SAM" id="SignalP"/>
    </source>
</evidence>
<name>A0A8B6XAL4_9BURK</name>
<keyword evidence="1" id="KW-0732">Signal</keyword>
<dbReference type="InterPro" id="IPR014756">
    <property type="entry name" value="Ig_E-set"/>
</dbReference>